<proteinExistence type="inferred from homology"/>
<feature type="transmembrane region" description="Helical" evidence="14">
    <location>
        <begin position="239"/>
        <end position="256"/>
    </location>
</feature>
<keyword evidence="7" id="KW-0862">Zinc</keyword>
<keyword evidence="10" id="KW-0406">Ion transport</keyword>
<feature type="transmembrane region" description="Helical" evidence="14">
    <location>
        <begin position="172"/>
        <end position="201"/>
    </location>
</feature>
<evidence type="ECO:0000256" key="9">
    <source>
        <dbReference type="ARBA" id="ARBA00022989"/>
    </source>
</evidence>
<feature type="transmembrane region" description="Helical" evidence="14">
    <location>
        <begin position="125"/>
        <end position="142"/>
    </location>
</feature>
<keyword evidence="5" id="KW-1003">Cell membrane</keyword>
<keyword evidence="9 14" id="KW-1133">Transmembrane helix</keyword>
<gene>
    <name evidence="15" type="ORF">H8792_009480</name>
</gene>
<name>A0ABS0BXR8_9GAMM</name>
<evidence type="ECO:0000256" key="12">
    <source>
        <dbReference type="ARBA" id="ARBA00040080"/>
    </source>
</evidence>
<protein>
    <recommendedName>
        <fullName evidence="12">High-affinity zinc uptake system membrane protein ZnuB</fullName>
    </recommendedName>
</protein>
<dbReference type="Proteomes" id="UP001193680">
    <property type="component" value="Unassembled WGS sequence"/>
</dbReference>
<feature type="transmembrane region" description="Helical" evidence="14">
    <location>
        <begin position="6"/>
        <end position="28"/>
    </location>
</feature>
<evidence type="ECO:0000256" key="7">
    <source>
        <dbReference type="ARBA" id="ARBA00022833"/>
    </source>
</evidence>
<evidence type="ECO:0000313" key="16">
    <source>
        <dbReference type="Proteomes" id="UP001193680"/>
    </source>
</evidence>
<evidence type="ECO:0000256" key="11">
    <source>
        <dbReference type="ARBA" id="ARBA00023136"/>
    </source>
</evidence>
<comment type="caution">
    <text evidence="15">The sequence shown here is derived from an EMBL/GenBank/DDBJ whole genome shotgun (WGS) entry which is preliminary data.</text>
</comment>
<feature type="transmembrane region" description="Helical" evidence="14">
    <location>
        <begin position="213"/>
        <end position="233"/>
    </location>
</feature>
<evidence type="ECO:0000256" key="2">
    <source>
        <dbReference type="ARBA" id="ARBA00004651"/>
    </source>
</evidence>
<keyword evidence="16" id="KW-1185">Reference proteome</keyword>
<feature type="transmembrane region" description="Helical" evidence="14">
    <location>
        <begin position="48"/>
        <end position="72"/>
    </location>
</feature>
<accession>A0ABS0BXR8</accession>
<evidence type="ECO:0000256" key="6">
    <source>
        <dbReference type="ARBA" id="ARBA00022692"/>
    </source>
</evidence>
<comment type="similarity">
    <text evidence="3 13">Belongs to the ABC-3 integral membrane protein family.</text>
</comment>
<dbReference type="SUPFAM" id="SSF81345">
    <property type="entry name" value="ABC transporter involved in vitamin B12 uptake, BtuC"/>
    <property type="match status" value="1"/>
</dbReference>
<dbReference type="InterPro" id="IPR037294">
    <property type="entry name" value="ABC_BtuC-like"/>
</dbReference>
<dbReference type="EMBL" id="JACBGI020000021">
    <property type="protein sequence ID" value="MBF6058570.1"/>
    <property type="molecule type" value="Genomic_DNA"/>
</dbReference>
<keyword evidence="6 13" id="KW-0812">Transmembrane</keyword>
<evidence type="ECO:0000256" key="14">
    <source>
        <dbReference type="SAM" id="Phobius"/>
    </source>
</evidence>
<dbReference type="InterPro" id="IPR001626">
    <property type="entry name" value="ABC_TroCD"/>
</dbReference>
<reference evidence="15 16" key="2">
    <citation type="submission" date="2020-11" db="EMBL/GenBank/DDBJ databases">
        <title>Sulfur oxidizing isolate from Hospital Hole Sinkhole.</title>
        <authorList>
            <person name="Scott K.M."/>
        </authorList>
    </citation>
    <scope>NUCLEOTIDE SEQUENCE [LARGE SCALE GENOMIC DNA]</scope>
    <source>
        <strain evidence="15 16">HH1</strain>
    </source>
</reference>
<evidence type="ECO:0000256" key="10">
    <source>
        <dbReference type="ARBA" id="ARBA00023065"/>
    </source>
</evidence>
<evidence type="ECO:0000313" key="15">
    <source>
        <dbReference type="EMBL" id="MBF6058570.1"/>
    </source>
</evidence>
<evidence type="ECO:0000256" key="3">
    <source>
        <dbReference type="ARBA" id="ARBA00008034"/>
    </source>
</evidence>
<organism evidence="15 16">
    <name type="scientific">Thiomicrorhabdus heinhorstiae</name>
    <dbReference type="NCBI Taxonomy" id="2748010"/>
    <lineage>
        <taxon>Bacteria</taxon>
        <taxon>Pseudomonadati</taxon>
        <taxon>Pseudomonadota</taxon>
        <taxon>Gammaproteobacteria</taxon>
        <taxon>Thiotrichales</taxon>
        <taxon>Piscirickettsiaceae</taxon>
        <taxon>Thiomicrorhabdus</taxon>
    </lineage>
</organism>
<sequence>MTQFLVFALLGGIGLALISAPLGVFMVWQRQSYFGATLAHSALLGISLGLLLQTDLTITVIVVSMVIAWGIFTLSHSKQLSSDTLLGILAHSSLALGLVLISLQNSVQIDIMGYLFGDILSITKTDLWLIAFTGVLILLFYWRHWRDLLNITLNPQLAQVEGTAVKTVQLQYILLLAFMIALSMKIVGILLITSLLIIPPAAARRISDTPEKMLLISMLIGLLSVLGGLFASYHFDLPPGASIVLAATAFFAILQLKKAPM</sequence>
<comment type="subcellular location">
    <subcellularLocation>
        <location evidence="2 13">Cell membrane</location>
        <topology evidence="2 13">Multi-pass membrane protein</topology>
    </subcellularLocation>
</comment>
<evidence type="ECO:0000256" key="8">
    <source>
        <dbReference type="ARBA" id="ARBA00022906"/>
    </source>
</evidence>
<dbReference type="CDD" id="cd06550">
    <property type="entry name" value="TM_ABC_iron-siderophores_like"/>
    <property type="match status" value="1"/>
</dbReference>
<dbReference type="PANTHER" id="PTHR30477:SF23">
    <property type="entry name" value="HIGH-AFFINITY ZINC UPTAKE SYSTEM MEMBRANE PROTEIN ZNUB"/>
    <property type="match status" value="1"/>
</dbReference>
<keyword evidence="8" id="KW-0864">Zinc transport</keyword>
<dbReference type="Pfam" id="PF00950">
    <property type="entry name" value="ABC-3"/>
    <property type="match status" value="1"/>
</dbReference>
<reference evidence="15 16" key="1">
    <citation type="submission" date="2020-06" db="EMBL/GenBank/DDBJ databases">
        <authorList>
            <person name="Scott K."/>
        </authorList>
    </citation>
    <scope>NUCLEOTIDE SEQUENCE [LARGE SCALE GENOMIC DNA]</scope>
    <source>
        <strain evidence="15 16">HH1</strain>
    </source>
</reference>
<dbReference type="Gene3D" id="1.10.3470.10">
    <property type="entry name" value="ABC transporter involved in vitamin B12 uptake, BtuC"/>
    <property type="match status" value="1"/>
</dbReference>
<keyword evidence="11 14" id="KW-0472">Membrane</keyword>
<evidence type="ECO:0000256" key="4">
    <source>
        <dbReference type="ARBA" id="ARBA00022448"/>
    </source>
</evidence>
<evidence type="ECO:0000256" key="1">
    <source>
        <dbReference type="ARBA" id="ARBA00002313"/>
    </source>
</evidence>
<comment type="function">
    <text evidence="1">Involved in the high-affinity zinc uptake transport system.</text>
</comment>
<dbReference type="PANTHER" id="PTHR30477">
    <property type="entry name" value="ABC-TRANSPORTER METAL-BINDING PROTEIN"/>
    <property type="match status" value="1"/>
</dbReference>
<feature type="transmembrane region" description="Helical" evidence="14">
    <location>
        <begin position="84"/>
        <end position="104"/>
    </location>
</feature>
<keyword evidence="4 13" id="KW-0813">Transport</keyword>
<evidence type="ECO:0000256" key="13">
    <source>
        <dbReference type="RuleBase" id="RU003943"/>
    </source>
</evidence>
<evidence type="ECO:0000256" key="5">
    <source>
        <dbReference type="ARBA" id="ARBA00022475"/>
    </source>
</evidence>